<reference evidence="2" key="1">
    <citation type="submission" date="2016-10" db="EMBL/GenBank/DDBJ databases">
        <authorList>
            <person name="Varghese N."/>
            <person name="Submissions S."/>
        </authorList>
    </citation>
    <scope>NUCLEOTIDE SEQUENCE [LARGE SCALE GENOMIC DNA]</scope>
    <source>
        <strain evidence="2">DSM 17298</strain>
    </source>
</reference>
<dbReference type="EMBL" id="FNVR01000007">
    <property type="protein sequence ID" value="SEF89474.1"/>
    <property type="molecule type" value="Genomic_DNA"/>
</dbReference>
<name>A0A1H5VQH0_9BACT</name>
<protein>
    <submittedName>
        <fullName evidence="1">Uncharacterized protein</fullName>
    </submittedName>
</protein>
<proteinExistence type="predicted"/>
<evidence type="ECO:0000313" key="1">
    <source>
        <dbReference type="EMBL" id="SEF89474.1"/>
    </source>
</evidence>
<dbReference type="Proteomes" id="UP000236736">
    <property type="component" value="Unassembled WGS sequence"/>
</dbReference>
<sequence length="77" mass="8923">MPFSGLIGRKTEDGIPKKTKYQNIELISWIFKMLSDFGKSNSFELNVILFSNAFNGFVIMAVNGFNWWEIFGLDVYF</sequence>
<gene>
    <name evidence="1" type="ORF">SAMN03080598_01800</name>
</gene>
<organism evidence="1 2">
    <name type="scientific">Algoriphagus boritolerans DSM 17298 = JCM 18970</name>
    <dbReference type="NCBI Taxonomy" id="1120964"/>
    <lineage>
        <taxon>Bacteria</taxon>
        <taxon>Pseudomonadati</taxon>
        <taxon>Bacteroidota</taxon>
        <taxon>Cytophagia</taxon>
        <taxon>Cytophagales</taxon>
        <taxon>Cyclobacteriaceae</taxon>
        <taxon>Algoriphagus</taxon>
    </lineage>
</organism>
<dbReference type="AlphaFoldDB" id="A0A1H5VQH0"/>
<evidence type="ECO:0000313" key="2">
    <source>
        <dbReference type="Proteomes" id="UP000236736"/>
    </source>
</evidence>
<accession>A0A1H5VQH0</accession>
<keyword evidence="2" id="KW-1185">Reference proteome</keyword>